<sequence>MDSLRAGIAKVQEISDKNKVDANEKKANNPNLPQDVRTEAALDAEKYKIHEERHAKKADYYEAKGKQEHTTDRV</sequence>
<dbReference type="Proteomes" id="UP000681722">
    <property type="component" value="Unassembled WGS sequence"/>
</dbReference>
<proteinExistence type="predicted"/>
<dbReference type="EMBL" id="CAJOBC010102018">
    <property type="protein sequence ID" value="CAF4477190.1"/>
    <property type="molecule type" value="Genomic_DNA"/>
</dbReference>
<dbReference type="Proteomes" id="UP000663829">
    <property type="component" value="Unassembled WGS sequence"/>
</dbReference>
<evidence type="ECO:0000256" key="1">
    <source>
        <dbReference type="SAM" id="MobiDB-lite"/>
    </source>
</evidence>
<evidence type="ECO:0000313" key="4">
    <source>
        <dbReference type="EMBL" id="CAF3774215.1"/>
    </source>
</evidence>
<dbReference type="Proteomes" id="UP000682733">
    <property type="component" value="Unassembled WGS sequence"/>
</dbReference>
<evidence type="ECO:0000313" key="3">
    <source>
        <dbReference type="EMBL" id="CAF1600311.1"/>
    </source>
</evidence>
<dbReference type="EMBL" id="CAJNOK010006481">
    <property type="protein sequence ID" value="CAF1005078.1"/>
    <property type="molecule type" value="Genomic_DNA"/>
</dbReference>
<dbReference type="EMBL" id="CAJNOQ010035614">
    <property type="protein sequence ID" value="CAF1600311.1"/>
    <property type="molecule type" value="Genomic_DNA"/>
</dbReference>
<dbReference type="EMBL" id="CAJOBA010006488">
    <property type="protein sequence ID" value="CAF3774215.1"/>
    <property type="molecule type" value="Genomic_DNA"/>
</dbReference>
<evidence type="ECO:0000313" key="2">
    <source>
        <dbReference type="EMBL" id="CAF1005078.1"/>
    </source>
</evidence>
<accession>A0A816AX04</accession>
<protein>
    <submittedName>
        <fullName evidence="3">Uncharacterized protein</fullName>
    </submittedName>
</protein>
<feature type="region of interest" description="Disordered" evidence="1">
    <location>
        <begin position="49"/>
        <end position="74"/>
    </location>
</feature>
<keyword evidence="6" id="KW-1185">Reference proteome</keyword>
<dbReference type="Proteomes" id="UP000677228">
    <property type="component" value="Unassembled WGS sequence"/>
</dbReference>
<reference evidence="3" key="1">
    <citation type="submission" date="2021-02" db="EMBL/GenBank/DDBJ databases">
        <authorList>
            <person name="Nowell W R."/>
        </authorList>
    </citation>
    <scope>NUCLEOTIDE SEQUENCE</scope>
</reference>
<dbReference type="AlphaFoldDB" id="A0A816AX04"/>
<organism evidence="3 6">
    <name type="scientific">Didymodactylos carnosus</name>
    <dbReference type="NCBI Taxonomy" id="1234261"/>
    <lineage>
        <taxon>Eukaryota</taxon>
        <taxon>Metazoa</taxon>
        <taxon>Spiralia</taxon>
        <taxon>Gnathifera</taxon>
        <taxon>Rotifera</taxon>
        <taxon>Eurotatoria</taxon>
        <taxon>Bdelloidea</taxon>
        <taxon>Philodinida</taxon>
        <taxon>Philodinidae</taxon>
        <taxon>Didymodactylos</taxon>
    </lineage>
</organism>
<gene>
    <name evidence="3" type="ORF">GPM918_LOCUS42388</name>
    <name evidence="2" type="ORF">OVA965_LOCUS14757</name>
    <name evidence="5" type="ORF">SRO942_LOCUS43615</name>
    <name evidence="4" type="ORF">TMI583_LOCUS14757</name>
</gene>
<evidence type="ECO:0000313" key="6">
    <source>
        <dbReference type="Proteomes" id="UP000663829"/>
    </source>
</evidence>
<comment type="caution">
    <text evidence="3">The sequence shown here is derived from an EMBL/GenBank/DDBJ whole genome shotgun (WGS) entry which is preliminary data.</text>
</comment>
<evidence type="ECO:0000313" key="5">
    <source>
        <dbReference type="EMBL" id="CAF4477190.1"/>
    </source>
</evidence>
<name>A0A816AX04_9BILA</name>